<comment type="subcellular location">
    <subcellularLocation>
        <location evidence="1">Cytoplasm</location>
    </subcellularLocation>
</comment>
<evidence type="ECO:0000313" key="7">
    <source>
        <dbReference type="Ensembl" id="ENSOMYP00000127650.1"/>
    </source>
</evidence>
<reference evidence="7" key="3">
    <citation type="submission" date="2025-09" db="UniProtKB">
        <authorList>
            <consortium name="Ensembl"/>
        </authorList>
    </citation>
    <scope>IDENTIFICATION</scope>
</reference>
<dbReference type="InterPro" id="IPR036179">
    <property type="entry name" value="Ig-like_dom_sf"/>
</dbReference>
<keyword evidence="8" id="KW-1185">Reference proteome</keyword>
<dbReference type="Proteomes" id="UP000694395">
    <property type="component" value="Chromosome 1"/>
</dbReference>
<proteinExistence type="predicted"/>
<organism evidence="7 8">
    <name type="scientific">Oncorhynchus mykiss</name>
    <name type="common">Rainbow trout</name>
    <name type="synonym">Salmo gairdneri</name>
    <dbReference type="NCBI Taxonomy" id="8022"/>
    <lineage>
        <taxon>Eukaryota</taxon>
        <taxon>Metazoa</taxon>
        <taxon>Chordata</taxon>
        <taxon>Craniata</taxon>
        <taxon>Vertebrata</taxon>
        <taxon>Euteleostomi</taxon>
        <taxon>Actinopterygii</taxon>
        <taxon>Neopterygii</taxon>
        <taxon>Teleostei</taxon>
        <taxon>Protacanthopterygii</taxon>
        <taxon>Salmoniformes</taxon>
        <taxon>Salmonidae</taxon>
        <taxon>Salmoninae</taxon>
        <taxon>Oncorhynchus</taxon>
    </lineage>
</organism>
<dbReference type="InterPro" id="IPR007110">
    <property type="entry name" value="Ig-like_dom"/>
</dbReference>
<protein>
    <recommendedName>
        <fullName evidence="6">Ig-like domain-containing protein</fullName>
    </recommendedName>
</protein>
<name>A0A8K9X3D6_ONCMY</name>
<keyword evidence="2" id="KW-0963">Cytoplasm</keyword>
<accession>A0A8K9X3D6</accession>
<feature type="signal peptide" evidence="5">
    <location>
        <begin position="1"/>
        <end position="20"/>
    </location>
</feature>
<sequence>VRRCICSLLCFLSLSVLIEKKPVDIVIMEGEMATLSCTTSDLFSSVTWRRNRMPLLNGDKYETRKEGKLNLLLIHDTEPGDSGIYSCDTGDMQSSTVE</sequence>
<dbReference type="PANTHER" id="PTHR35971">
    <property type="entry name" value="SI:DKEY-31G6.6"/>
    <property type="match status" value="1"/>
</dbReference>
<dbReference type="InterPro" id="IPR003599">
    <property type="entry name" value="Ig_sub"/>
</dbReference>
<dbReference type="SUPFAM" id="SSF48726">
    <property type="entry name" value="Immunoglobulin"/>
    <property type="match status" value="1"/>
</dbReference>
<dbReference type="InterPro" id="IPR013098">
    <property type="entry name" value="Ig_I-set"/>
</dbReference>
<reference evidence="7" key="1">
    <citation type="submission" date="2020-07" db="EMBL/GenBank/DDBJ databases">
        <title>A long reads based de novo assembly of the rainbow trout Arlee double haploid line genome.</title>
        <authorList>
            <person name="Gao G."/>
            <person name="Palti Y."/>
        </authorList>
    </citation>
    <scope>NUCLEOTIDE SEQUENCE [LARGE SCALE GENOMIC DNA]</scope>
</reference>
<dbReference type="InterPro" id="IPR052385">
    <property type="entry name" value="Obscurin/Obscurin-like_Reg"/>
</dbReference>
<dbReference type="PANTHER" id="PTHR35971:SF5">
    <property type="entry name" value="OBSCURIN LIKE CYTOSKELETAL ADAPTOR 1"/>
    <property type="match status" value="1"/>
</dbReference>
<dbReference type="SMART" id="SM00409">
    <property type="entry name" value="IG"/>
    <property type="match status" value="1"/>
</dbReference>
<dbReference type="Ensembl" id="ENSOMYT00000161756.1">
    <property type="protein sequence ID" value="ENSOMYP00000127650.1"/>
    <property type="gene ID" value="ENSOMYG00000075220.1"/>
</dbReference>
<evidence type="ECO:0000313" key="8">
    <source>
        <dbReference type="Proteomes" id="UP000694395"/>
    </source>
</evidence>
<keyword evidence="3" id="KW-0597">Phosphoprotein</keyword>
<evidence type="ECO:0000259" key="6">
    <source>
        <dbReference type="PROSITE" id="PS50835"/>
    </source>
</evidence>
<dbReference type="AlphaFoldDB" id="A0A8K9X3D6"/>
<evidence type="ECO:0000256" key="2">
    <source>
        <dbReference type="ARBA" id="ARBA00022490"/>
    </source>
</evidence>
<dbReference type="Pfam" id="PF07679">
    <property type="entry name" value="I-set"/>
    <property type="match status" value="1"/>
</dbReference>
<evidence type="ECO:0000256" key="1">
    <source>
        <dbReference type="ARBA" id="ARBA00004496"/>
    </source>
</evidence>
<dbReference type="PROSITE" id="PS50835">
    <property type="entry name" value="IG_LIKE"/>
    <property type="match status" value="1"/>
</dbReference>
<dbReference type="GO" id="GO:0005737">
    <property type="term" value="C:cytoplasm"/>
    <property type="evidence" value="ECO:0007669"/>
    <property type="project" value="UniProtKB-SubCell"/>
</dbReference>
<feature type="domain" description="Ig-like" evidence="6">
    <location>
        <begin position="29"/>
        <end position="98"/>
    </location>
</feature>
<evidence type="ECO:0000256" key="3">
    <source>
        <dbReference type="ARBA" id="ARBA00022553"/>
    </source>
</evidence>
<dbReference type="InterPro" id="IPR013783">
    <property type="entry name" value="Ig-like_fold"/>
</dbReference>
<dbReference type="Gene3D" id="2.60.40.10">
    <property type="entry name" value="Immunoglobulins"/>
    <property type="match status" value="1"/>
</dbReference>
<keyword evidence="5" id="KW-0732">Signal</keyword>
<reference evidence="7" key="2">
    <citation type="submission" date="2025-08" db="UniProtKB">
        <authorList>
            <consortium name="Ensembl"/>
        </authorList>
    </citation>
    <scope>IDENTIFICATION</scope>
</reference>
<feature type="chain" id="PRO_5035475008" description="Ig-like domain-containing protein" evidence="5">
    <location>
        <begin position="21"/>
        <end position="98"/>
    </location>
</feature>
<evidence type="ECO:0000256" key="5">
    <source>
        <dbReference type="SAM" id="SignalP"/>
    </source>
</evidence>
<keyword evidence="4" id="KW-1015">Disulfide bond</keyword>
<evidence type="ECO:0000256" key="4">
    <source>
        <dbReference type="ARBA" id="ARBA00023157"/>
    </source>
</evidence>